<dbReference type="Pfam" id="PF05043">
    <property type="entry name" value="Mga"/>
    <property type="match status" value="1"/>
</dbReference>
<dbReference type="EMBL" id="CP014873">
    <property type="protein sequence ID" value="ANK63250.1"/>
    <property type="molecule type" value="Genomic_DNA"/>
</dbReference>
<proteinExistence type="predicted"/>
<evidence type="ECO:0000313" key="1">
    <source>
        <dbReference type="EMBL" id="ANK63250.1"/>
    </source>
</evidence>
<keyword evidence="2" id="KW-1185">Reference proteome</keyword>
<accession>A0A192H4F1</accession>
<protein>
    <submittedName>
        <fullName evidence="1">Uncharacterized protein</fullName>
    </submittedName>
</protein>
<name>A0A192H4F1_9LACO</name>
<dbReference type="Proteomes" id="UP000078582">
    <property type="component" value="Chromosome"/>
</dbReference>
<gene>
    <name evidence="1" type="ORF">AYR53_11020</name>
</gene>
<dbReference type="RefSeq" id="WP_068225186.1">
    <property type="nucleotide sequence ID" value="NZ_CP014623.1"/>
</dbReference>
<dbReference type="AlphaFoldDB" id="A0A192H4F1"/>
<organism evidence="1 2">
    <name type="scientific">Loigolactobacillus backii</name>
    <dbReference type="NCBI Taxonomy" id="375175"/>
    <lineage>
        <taxon>Bacteria</taxon>
        <taxon>Bacillati</taxon>
        <taxon>Bacillota</taxon>
        <taxon>Bacilli</taxon>
        <taxon>Lactobacillales</taxon>
        <taxon>Lactobacillaceae</taxon>
        <taxon>Loigolactobacillus</taxon>
    </lineage>
</organism>
<dbReference type="KEGG" id="lbt:AYR52_06350"/>
<reference evidence="1 2" key="1">
    <citation type="submission" date="2016-03" db="EMBL/GenBank/DDBJ databases">
        <title>Pediococcus and Lactobacillus from brewery environment - whole genome sequencing and assembly.</title>
        <authorList>
            <person name="Behr J."/>
            <person name="Geissler A.J."/>
            <person name="Vogel R.F."/>
        </authorList>
    </citation>
    <scope>NUCLEOTIDE SEQUENCE [LARGE SCALE GENOMIC DNA]</scope>
    <source>
        <strain evidence="1 2">TMW 1.1989</strain>
    </source>
</reference>
<dbReference type="OrthoDB" id="2309439at2"/>
<dbReference type="GeneID" id="42982792"/>
<dbReference type="InterPro" id="IPR007737">
    <property type="entry name" value="Mga_HTH"/>
</dbReference>
<sequence>MKAKTFTKDSTTQGAVKSVSTAEDFSAKDTSFSTLFLTNKDLRMLRVFHYLKSSKDGSTVNISKKCADLSYQTVYQEIRKIHKKAKSEFPKEVSNNAEKRLTTGALKANLVRNSLVYRCLEYIFYAPETPIELLEKVMNASMSTIVRHFHLIRHVLRDFGIYINISDFKITGDERQLRIFFYLMFQLAEEDILVPISQKNVFKKLIGKLPHGALFLDNKKQTDFLKICAIRNKQGFRLQDDNFENYSNIVSKKPISLTKYPEIMWAEYFCNQSPYFATQDHHVKDYAYYSEIIYLTDLIIDQLKLTRSSAYVLELKPYLRLVIEFVQKISLPFLSLNYVESSTNYYVIDHELQQLFAKHGSNFTHLKTNQDAIIKSVIPIIQPYFSTNQQLIFVDISTNYLTKSRLLNTLNMHLPLNYTAIVTKSNSNIKKYFLITDQQVHQTDNNYVWHSNLSFHENVFELANLLGVNLGHV</sequence>
<evidence type="ECO:0000313" key="2">
    <source>
        <dbReference type="Proteomes" id="UP000078582"/>
    </source>
</evidence>